<keyword evidence="2" id="KW-1003">Cell membrane</keyword>
<comment type="similarity">
    <text evidence="11">Belongs to the G-protein coupled receptor 1 family.</text>
</comment>
<evidence type="ECO:0000256" key="1">
    <source>
        <dbReference type="ARBA" id="ARBA00004651"/>
    </source>
</evidence>
<keyword evidence="4 11" id="KW-0812">Transmembrane</keyword>
<comment type="subcellular location">
    <subcellularLocation>
        <location evidence="1">Cell membrane</location>
        <topology evidence="1">Multi-pass membrane protein</topology>
    </subcellularLocation>
</comment>
<dbReference type="PRINTS" id="PR00237">
    <property type="entry name" value="GPCRRHODOPSN"/>
</dbReference>
<dbReference type="Gene3D" id="1.20.1070.10">
    <property type="entry name" value="Rhodopsin 7-helix transmembrane proteins"/>
    <property type="match status" value="1"/>
</dbReference>
<dbReference type="InterPro" id="IPR003591">
    <property type="entry name" value="Leu-rich_rpt_typical-subtyp"/>
</dbReference>
<dbReference type="PANTHER" id="PTHR24372">
    <property type="entry name" value="GLYCOPROTEIN HORMONE RECEPTOR"/>
    <property type="match status" value="1"/>
</dbReference>
<dbReference type="OrthoDB" id="10035376at2759"/>
<dbReference type="InterPro" id="IPR026906">
    <property type="entry name" value="LRR_5"/>
</dbReference>
<dbReference type="EMBL" id="CAIIXF020000002">
    <property type="protein sequence ID" value="CAH1777235.1"/>
    <property type="molecule type" value="Genomic_DNA"/>
</dbReference>
<keyword evidence="5" id="KW-0677">Repeat</keyword>
<dbReference type="GO" id="GO:0008528">
    <property type="term" value="F:G protein-coupled peptide receptor activity"/>
    <property type="evidence" value="ECO:0007669"/>
    <property type="project" value="TreeGrafter"/>
</dbReference>
<evidence type="ECO:0000256" key="3">
    <source>
        <dbReference type="ARBA" id="ARBA00022614"/>
    </source>
</evidence>
<dbReference type="Pfam" id="PF13306">
    <property type="entry name" value="LRR_5"/>
    <property type="match status" value="1"/>
</dbReference>
<evidence type="ECO:0000256" key="4">
    <source>
        <dbReference type="ARBA" id="ARBA00022692"/>
    </source>
</evidence>
<dbReference type="InterPro" id="IPR000276">
    <property type="entry name" value="GPCR_Rhodpsn"/>
</dbReference>
<proteinExistence type="inferred from homology"/>
<dbReference type="Proteomes" id="UP000749559">
    <property type="component" value="Unassembled WGS sequence"/>
</dbReference>
<accession>A0A8J1TG71</accession>
<keyword evidence="3" id="KW-0433">Leucine-rich repeat</keyword>
<keyword evidence="8" id="KW-0472">Membrane</keyword>
<dbReference type="Gene3D" id="3.80.10.10">
    <property type="entry name" value="Ribonuclease Inhibitor"/>
    <property type="match status" value="2"/>
</dbReference>
<evidence type="ECO:0000256" key="6">
    <source>
        <dbReference type="ARBA" id="ARBA00022989"/>
    </source>
</evidence>
<keyword evidence="13" id="KW-1185">Reference proteome</keyword>
<dbReference type="GO" id="GO:0005886">
    <property type="term" value="C:plasma membrane"/>
    <property type="evidence" value="ECO:0007669"/>
    <property type="project" value="UniProtKB-SubCell"/>
</dbReference>
<dbReference type="SMART" id="SM00369">
    <property type="entry name" value="LRR_TYP"/>
    <property type="match status" value="5"/>
</dbReference>
<evidence type="ECO:0000256" key="2">
    <source>
        <dbReference type="ARBA" id="ARBA00022475"/>
    </source>
</evidence>
<dbReference type="PANTHER" id="PTHR24372:SF77">
    <property type="entry name" value="G-PROTEIN COUPLED RECEPTORS FAMILY 1 PROFILE DOMAIN-CONTAINING PROTEIN"/>
    <property type="match status" value="1"/>
</dbReference>
<keyword evidence="10 11" id="KW-0807">Transducer</keyword>
<keyword evidence="9 11" id="KW-0675">Receptor</keyword>
<keyword evidence="6" id="KW-1133">Transmembrane helix</keyword>
<comment type="caution">
    <text evidence="12">The sequence shown here is derived from an EMBL/GenBank/DDBJ whole genome shotgun (WGS) entry which is preliminary data.</text>
</comment>
<evidence type="ECO:0000313" key="13">
    <source>
        <dbReference type="Proteomes" id="UP000749559"/>
    </source>
</evidence>
<evidence type="ECO:0000256" key="9">
    <source>
        <dbReference type="ARBA" id="ARBA00023170"/>
    </source>
</evidence>
<evidence type="ECO:0000256" key="8">
    <source>
        <dbReference type="ARBA" id="ARBA00023136"/>
    </source>
</evidence>
<keyword evidence="7 11" id="KW-0297">G-protein coupled receptor</keyword>
<dbReference type="SUPFAM" id="SSF52058">
    <property type="entry name" value="L domain-like"/>
    <property type="match status" value="1"/>
</dbReference>
<protein>
    <submittedName>
        <fullName evidence="12">Uncharacterized protein</fullName>
    </submittedName>
</protein>
<dbReference type="InterPro" id="IPR017452">
    <property type="entry name" value="GPCR_Rhodpsn_7TM"/>
</dbReference>
<evidence type="ECO:0000256" key="10">
    <source>
        <dbReference type="ARBA" id="ARBA00023224"/>
    </source>
</evidence>
<dbReference type="PROSITE" id="PS51450">
    <property type="entry name" value="LRR"/>
    <property type="match status" value="1"/>
</dbReference>
<evidence type="ECO:0000313" key="12">
    <source>
        <dbReference type="EMBL" id="CAH1777235.1"/>
    </source>
</evidence>
<dbReference type="PROSITE" id="PS00237">
    <property type="entry name" value="G_PROTEIN_RECEP_F1_1"/>
    <property type="match status" value="1"/>
</dbReference>
<dbReference type="PROSITE" id="PS50262">
    <property type="entry name" value="G_PROTEIN_RECEP_F1_2"/>
    <property type="match status" value="1"/>
</dbReference>
<dbReference type="GO" id="GO:0007189">
    <property type="term" value="P:adenylate cyclase-activating G protein-coupled receptor signaling pathway"/>
    <property type="evidence" value="ECO:0007669"/>
    <property type="project" value="TreeGrafter"/>
</dbReference>
<organism evidence="12 13">
    <name type="scientific">Owenia fusiformis</name>
    <name type="common">Polychaete worm</name>
    <dbReference type="NCBI Taxonomy" id="6347"/>
    <lineage>
        <taxon>Eukaryota</taxon>
        <taxon>Metazoa</taxon>
        <taxon>Spiralia</taxon>
        <taxon>Lophotrochozoa</taxon>
        <taxon>Annelida</taxon>
        <taxon>Polychaeta</taxon>
        <taxon>Sedentaria</taxon>
        <taxon>Canalipalpata</taxon>
        <taxon>Sabellida</taxon>
        <taxon>Oweniida</taxon>
        <taxon>Oweniidae</taxon>
        <taxon>Owenia</taxon>
    </lineage>
</organism>
<name>A0A8J1TG71_OWEFU</name>
<dbReference type="InterPro" id="IPR001611">
    <property type="entry name" value="Leu-rich_rpt"/>
</dbReference>
<gene>
    <name evidence="12" type="ORF">OFUS_LOCUS4298</name>
</gene>
<dbReference type="Pfam" id="PF13855">
    <property type="entry name" value="LRR_8"/>
    <property type="match status" value="1"/>
</dbReference>
<dbReference type="AlphaFoldDB" id="A0A8J1TG71"/>
<sequence>MCWSYGADLANNEKQRCIKETLKEVVQLDARESTKIIYAGMRLSFSTCQILDVSSGIYSTRKCNDVITDRFICAAALPPNRYFYPKSHPESNICTGQTQISSQFKQIFCSAEGVGTAQLGMQNDASIMSLNGNHIPVIEPGLFEGLEDLRELSLSGNQIRDIMANGFQDLERLETLDLSNNELEGLTKDVYKGLWNLKDLRIEGNKGPLTLEPSCFEHLENLETLVLSSTKIQGGSLKGSMFSGLFSLKVLHFVGSNIHTISKDTFKHISNVKTIDLRNNSLANTKYERQMFGNLSNLISLSSDHMALCCIAPKVPKCDPQPDYLSSCMDLIKSDMLRIALWVVGLLILLGNITVMGLRARQTSESSNINRIMVINLSISDFLMGAYIVIIAAMDIRFRGKYAENQSEWVNGRICMIAGFVVSLSSQMSVFTLVTMTFDRFSRVVFPFKHSLHLTKRTACTILASGWILCVSLSGLPLLPLTYFGSHAFYSQYGFCLPLVLVNFHFQGWEYSFALFNVATFVGFLLVAACYLAMYCSTVLRHRSTRTSHTGPDIRDMKMARKMLWIVVTDFCCWVPIAILGFLALCDITLPGDKFAYVSIFVLPINSAINPMIYTFSTIPWRKMFCKSSSVNNSQTPQTGLSEIRNSLGNAHGLTNA</sequence>
<dbReference type="InterPro" id="IPR032675">
    <property type="entry name" value="LRR_dom_sf"/>
</dbReference>
<dbReference type="SUPFAM" id="SSF81321">
    <property type="entry name" value="Family A G protein-coupled receptor-like"/>
    <property type="match status" value="1"/>
</dbReference>
<dbReference type="GO" id="GO:0009755">
    <property type="term" value="P:hormone-mediated signaling pathway"/>
    <property type="evidence" value="ECO:0007669"/>
    <property type="project" value="TreeGrafter"/>
</dbReference>
<dbReference type="Pfam" id="PF00001">
    <property type="entry name" value="7tm_1"/>
    <property type="match status" value="1"/>
</dbReference>
<evidence type="ECO:0000256" key="7">
    <source>
        <dbReference type="ARBA" id="ARBA00023040"/>
    </source>
</evidence>
<reference evidence="12" key="1">
    <citation type="submission" date="2022-03" db="EMBL/GenBank/DDBJ databases">
        <authorList>
            <person name="Martin C."/>
        </authorList>
    </citation>
    <scope>NUCLEOTIDE SEQUENCE</scope>
</reference>
<evidence type="ECO:0000256" key="11">
    <source>
        <dbReference type="RuleBase" id="RU000688"/>
    </source>
</evidence>
<evidence type="ECO:0000256" key="5">
    <source>
        <dbReference type="ARBA" id="ARBA00022737"/>
    </source>
</evidence>